<evidence type="ECO:0000256" key="2">
    <source>
        <dbReference type="ARBA" id="ARBA00008896"/>
    </source>
</evidence>
<protein>
    <recommendedName>
        <fullName evidence="7">Aspartate carbamoyltransferase</fullName>
        <ecNumber evidence="7">2.1.3.2</ecNumber>
    </recommendedName>
    <alternativeName>
        <fullName evidence="7">Aspartate transcarbamylase</fullName>
        <shortName evidence="7">ATCase</shortName>
    </alternativeName>
</protein>
<evidence type="ECO:0000313" key="11">
    <source>
        <dbReference type="Proteomes" id="UP000185093"/>
    </source>
</evidence>
<dbReference type="InterPro" id="IPR036901">
    <property type="entry name" value="Asp/Orn_carbamoylTrfase_sf"/>
</dbReference>
<dbReference type="Gene3D" id="3.40.50.1370">
    <property type="entry name" value="Aspartate/ornithine carbamoyltransferase"/>
    <property type="match status" value="2"/>
</dbReference>
<dbReference type="InterPro" id="IPR006130">
    <property type="entry name" value="Asp/Orn_carbamoylTrfase"/>
</dbReference>
<feature type="binding site" evidence="7">
    <location>
        <position position="265"/>
    </location>
    <ligand>
        <name>carbamoyl phosphate</name>
        <dbReference type="ChEBI" id="CHEBI:58228"/>
    </ligand>
</feature>
<keyword evidence="11" id="KW-1185">Reference proteome</keyword>
<comment type="caution">
    <text evidence="10">The sequence shown here is derived from an EMBL/GenBank/DDBJ whole genome shotgun (WGS) entry which is preliminary data.</text>
</comment>
<evidence type="ECO:0000256" key="4">
    <source>
        <dbReference type="ARBA" id="ARBA00022975"/>
    </source>
</evidence>
<evidence type="ECO:0000256" key="3">
    <source>
        <dbReference type="ARBA" id="ARBA00022679"/>
    </source>
</evidence>
<comment type="catalytic activity">
    <reaction evidence="6 7">
        <text>carbamoyl phosphate + L-aspartate = N-carbamoyl-L-aspartate + phosphate + H(+)</text>
        <dbReference type="Rhea" id="RHEA:20013"/>
        <dbReference type="ChEBI" id="CHEBI:15378"/>
        <dbReference type="ChEBI" id="CHEBI:29991"/>
        <dbReference type="ChEBI" id="CHEBI:32814"/>
        <dbReference type="ChEBI" id="CHEBI:43474"/>
        <dbReference type="ChEBI" id="CHEBI:58228"/>
        <dbReference type="EC" id="2.1.3.2"/>
    </reaction>
</comment>
<evidence type="ECO:0000259" key="8">
    <source>
        <dbReference type="Pfam" id="PF00185"/>
    </source>
</evidence>
<dbReference type="RefSeq" id="WP_074199154.1">
    <property type="nucleotide sequence ID" value="NZ_DAONLC010000004.1"/>
</dbReference>
<dbReference type="InterPro" id="IPR006132">
    <property type="entry name" value="Asp/Orn_carbamoyltranf_P-bd"/>
</dbReference>
<reference evidence="10 11" key="1">
    <citation type="submission" date="2016-11" db="EMBL/GenBank/DDBJ databases">
        <authorList>
            <person name="Varghese N."/>
            <person name="Submissions S."/>
        </authorList>
    </citation>
    <scope>NUCLEOTIDE SEQUENCE [LARGE SCALE GENOMIC DNA]</scope>
    <source>
        <strain evidence="10 11">DSM 20664</strain>
    </source>
</reference>
<dbReference type="EMBL" id="FSQZ01000001">
    <property type="protein sequence ID" value="SIN63816.1"/>
    <property type="molecule type" value="Genomic_DNA"/>
</dbReference>
<name>A0ABY1JBK0_9BACT</name>
<dbReference type="InterPro" id="IPR002082">
    <property type="entry name" value="Asp_carbamoyltransf"/>
</dbReference>
<dbReference type="Pfam" id="PF02729">
    <property type="entry name" value="OTCace_N"/>
    <property type="match status" value="1"/>
</dbReference>
<comment type="subunit">
    <text evidence="7">Heterododecamer (2C3:3R2) of six catalytic PyrB chains organized as two trimers (C3), and six regulatory PyrI chains organized as three dimers (R2).</text>
</comment>
<comment type="pathway">
    <text evidence="1 7">Pyrimidine metabolism; UMP biosynthesis via de novo pathway; (S)-dihydroorotate from bicarbonate: step 2/3.</text>
</comment>
<sequence>MAWKHRHLVDVDVFSEEDLYTVLEEAVRMEEVMKRPLKKVPALRGKVVANMFFEPSTRTRTSFELAEKFLSADVINWSSSGSSTAKGESLEDTAKTIEAMGVDAVVVRNKQVGTPEYLIKKLNGACVMNAGDGARAHPTQALLDLYTAWRHFGSLRGRKMAIVGDILHSRVARSDIYAFSKVGVQVVVSGPRSLVPLHVFDLAEYEPDVRKAVKGADMVYALRIQRERQEEGLFPSIDEYHNQWGINEEVLSHASKEAVVMHPGPMNRGVEIDSFVADGDRCLVLDQVKSGVAVRMALLFLYLAGGGDR</sequence>
<dbReference type="Pfam" id="PF00185">
    <property type="entry name" value="OTCace"/>
    <property type="match status" value="1"/>
</dbReference>
<keyword evidence="4 7" id="KW-0665">Pyrimidine biosynthesis</keyword>
<feature type="binding site" evidence="7">
    <location>
        <position position="137"/>
    </location>
    <ligand>
        <name>carbamoyl phosphate</name>
        <dbReference type="ChEBI" id="CHEBI:58228"/>
    </ligand>
</feature>
<feature type="domain" description="Aspartate/ornithine carbamoyltransferase carbamoyl-P binding" evidence="9">
    <location>
        <begin position="6"/>
        <end position="148"/>
    </location>
</feature>
<feature type="binding site" evidence="7">
    <location>
        <position position="59"/>
    </location>
    <ligand>
        <name>carbamoyl phosphate</name>
        <dbReference type="ChEBI" id="CHEBI:58228"/>
    </ligand>
</feature>
<accession>A0ABY1JBK0</accession>
<dbReference type="NCBIfam" id="TIGR00670">
    <property type="entry name" value="asp_carb_tr"/>
    <property type="match status" value="1"/>
</dbReference>
<dbReference type="PRINTS" id="PR00101">
    <property type="entry name" value="ATCASE"/>
</dbReference>
<feature type="binding site" evidence="7">
    <location>
        <position position="86"/>
    </location>
    <ligand>
        <name>L-aspartate</name>
        <dbReference type="ChEBI" id="CHEBI:29991"/>
    </ligand>
</feature>
<dbReference type="PANTHER" id="PTHR45753">
    <property type="entry name" value="ORNITHINE CARBAMOYLTRANSFERASE, MITOCHONDRIAL"/>
    <property type="match status" value="1"/>
</dbReference>
<proteinExistence type="inferred from homology"/>
<feature type="binding site" evidence="7">
    <location>
        <position position="108"/>
    </location>
    <ligand>
        <name>carbamoyl phosphate</name>
        <dbReference type="ChEBI" id="CHEBI:58228"/>
    </ligand>
</feature>
<keyword evidence="3 7" id="KW-0808">Transferase</keyword>
<organism evidence="10 11">
    <name type="scientific">Acetomicrobium flavidum</name>
    <dbReference type="NCBI Taxonomy" id="49896"/>
    <lineage>
        <taxon>Bacteria</taxon>
        <taxon>Thermotogati</taxon>
        <taxon>Synergistota</taxon>
        <taxon>Synergistia</taxon>
        <taxon>Synergistales</taxon>
        <taxon>Acetomicrobiaceae</taxon>
        <taxon>Acetomicrobium</taxon>
    </lineage>
</organism>
<feature type="binding site" evidence="7">
    <location>
        <position position="264"/>
    </location>
    <ligand>
        <name>carbamoyl phosphate</name>
        <dbReference type="ChEBI" id="CHEBI:58228"/>
    </ligand>
</feature>
<evidence type="ECO:0000313" key="10">
    <source>
        <dbReference type="EMBL" id="SIN63816.1"/>
    </source>
</evidence>
<feature type="binding site" evidence="7">
    <location>
        <position position="223"/>
    </location>
    <ligand>
        <name>L-aspartate</name>
        <dbReference type="ChEBI" id="CHEBI:29991"/>
    </ligand>
</feature>
<dbReference type="PRINTS" id="PR00100">
    <property type="entry name" value="AOTCASE"/>
</dbReference>
<dbReference type="EC" id="2.1.3.2" evidence="7"/>
<feature type="binding site" evidence="7">
    <location>
        <position position="140"/>
    </location>
    <ligand>
        <name>carbamoyl phosphate</name>
        <dbReference type="ChEBI" id="CHEBI:58228"/>
    </ligand>
</feature>
<dbReference type="InterPro" id="IPR006131">
    <property type="entry name" value="Asp_carbamoyltransf_Asp/Orn-bd"/>
</dbReference>
<dbReference type="Proteomes" id="UP000185093">
    <property type="component" value="Unassembled WGS sequence"/>
</dbReference>
<evidence type="ECO:0000256" key="6">
    <source>
        <dbReference type="ARBA" id="ARBA00048859"/>
    </source>
</evidence>
<dbReference type="PANTHER" id="PTHR45753:SF6">
    <property type="entry name" value="ASPARTATE CARBAMOYLTRANSFERASE"/>
    <property type="match status" value="1"/>
</dbReference>
<comment type="function">
    <text evidence="5 7">Catalyzes the condensation of carbamoyl phosphate and aspartate to form carbamoyl aspartate and inorganic phosphate, the committed step in the de novo pyrimidine nucleotide biosynthesis pathway.</text>
</comment>
<dbReference type="HAMAP" id="MF_00001">
    <property type="entry name" value="Asp_carb_tr"/>
    <property type="match status" value="1"/>
</dbReference>
<evidence type="ECO:0000259" key="9">
    <source>
        <dbReference type="Pfam" id="PF02729"/>
    </source>
</evidence>
<feature type="binding site" evidence="7">
    <location>
        <position position="58"/>
    </location>
    <ligand>
        <name>carbamoyl phosphate</name>
        <dbReference type="ChEBI" id="CHEBI:58228"/>
    </ligand>
</feature>
<evidence type="ECO:0000256" key="7">
    <source>
        <dbReference type="HAMAP-Rule" id="MF_00001"/>
    </source>
</evidence>
<feature type="domain" description="Aspartate/ornithine carbamoyltransferase Asp/Orn-binding" evidence="8">
    <location>
        <begin position="157"/>
        <end position="300"/>
    </location>
</feature>
<feature type="binding site" evidence="7">
    <location>
        <position position="170"/>
    </location>
    <ligand>
        <name>L-aspartate</name>
        <dbReference type="ChEBI" id="CHEBI:29991"/>
    </ligand>
</feature>
<evidence type="ECO:0000256" key="1">
    <source>
        <dbReference type="ARBA" id="ARBA00004852"/>
    </source>
</evidence>
<dbReference type="PROSITE" id="PS00097">
    <property type="entry name" value="CARBAMOYLTRANSFERASE"/>
    <property type="match status" value="1"/>
</dbReference>
<dbReference type="SUPFAM" id="SSF53671">
    <property type="entry name" value="Aspartate/ornithine carbamoyltransferase"/>
    <property type="match status" value="1"/>
</dbReference>
<gene>
    <name evidence="7" type="primary">pyrB</name>
    <name evidence="10" type="ORF">SAMN05444368_0481</name>
</gene>
<dbReference type="NCBIfam" id="NF002032">
    <property type="entry name" value="PRK00856.1"/>
    <property type="match status" value="1"/>
</dbReference>
<comment type="similarity">
    <text evidence="2 7">Belongs to the aspartate/ornithine carbamoyltransferase superfamily. ATCase family.</text>
</comment>
<evidence type="ECO:0000256" key="5">
    <source>
        <dbReference type="ARBA" id="ARBA00043884"/>
    </source>
</evidence>